<keyword evidence="3" id="KW-1185">Reference proteome</keyword>
<feature type="compositionally biased region" description="Low complexity" evidence="1">
    <location>
        <begin position="33"/>
        <end position="57"/>
    </location>
</feature>
<dbReference type="RefSeq" id="WP_413270585.1">
    <property type="nucleotide sequence ID" value="NZ_JBHFNQ010000090.1"/>
</dbReference>
<gene>
    <name evidence="2" type="ORF">ACE1CC_11435</name>
</gene>
<sequence>MNGTKKYFNSIGLIILLLVQFIAGCGEKSPNLSSTSTQTPVPTSTQTPVPTVPPVTNVQTPVAQEDANDPKIVRERFEQKLKEDIERISPKLKEKRSKTYSDQTYVYTAEYAGKQSFDIKKSDSIVSPYIAVARYYINWYANGKIVPGTMYIQANYAYQDGQWVFKDAMRFSEDKANTEPEIIAWANSLFQ</sequence>
<evidence type="ECO:0008006" key="4">
    <source>
        <dbReference type="Google" id="ProtNLM"/>
    </source>
</evidence>
<reference evidence="2 3" key="1">
    <citation type="submission" date="2024-09" db="EMBL/GenBank/DDBJ databases">
        <title>Floridaenema gen nov. (Aerosakkonemataceae, Aerosakkonematales ord. nov., Cyanobacteria) from benthic tropical and subtropical fresh waters, with the description of four new species.</title>
        <authorList>
            <person name="Moretto J.A."/>
            <person name="Berthold D.E."/>
            <person name="Lefler F.W."/>
            <person name="Huang I.-S."/>
            <person name="Laughinghouse H. IV."/>
        </authorList>
    </citation>
    <scope>NUCLEOTIDE SEQUENCE [LARGE SCALE GENOMIC DNA]</scope>
    <source>
        <strain evidence="2 3">BLCC-F46</strain>
    </source>
</reference>
<dbReference type="Proteomes" id="UP001576774">
    <property type="component" value="Unassembled WGS sequence"/>
</dbReference>
<evidence type="ECO:0000313" key="2">
    <source>
        <dbReference type="EMBL" id="MFB2877486.1"/>
    </source>
</evidence>
<comment type="caution">
    <text evidence="2">The sequence shown here is derived from an EMBL/GenBank/DDBJ whole genome shotgun (WGS) entry which is preliminary data.</text>
</comment>
<proteinExistence type="predicted"/>
<dbReference type="EMBL" id="JBHFNQ010000090">
    <property type="protein sequence ID" value="MFB2877486.1"/>
    <property type="molecule type" value="Genomic_DNA"/>
</dbReference>
<accession>A0ABV4X3Y3</accession>
<evidence type="ECO:0000256" key="1">
    <source>
        <dbReference type="SAM" id="MobiDB-lite"/>
    </source>
</evidence>
<organism evidence="2 3">
    <name type="scientific">Floridaenema aerugineum BLCC-F46</name>
    <dbReference type="NCBI Taxonomy" id="3153654"/>
    <lineage>
        <taxon>Bacteria</taxon>
        <taxon>Bacillati</taxon>
        <taxon>Cyanobacteriota</taxon>
        <taxon>Cyanophyceae</taxon>
        <taxon>Oscillatoriophycideae</taxon>
        <taxon>Aerosakkonematales</taxon>
        <taxon>Aerosakkonemataceae</taxon>
        <taxon>Floridanema</taxon>
        <taxon>Floridanema aerugineum</taxon>
    </lineage>
</organism>
<feature type="region of interest" description="Disordered" evidence="1">
    <location>
        <begin position="30"/>
        <end position="57"/>
    </location>
</feature>
<evidence type="ECO:0000313" key="3">
    <source>
        <dbReference type="Proteomes" id="UP001576774"/>
    </source>
</evidence>
<dbReference type="PROSITE" id="PS51257">
    <property type="entry name" value="PROKAR_LIPOPROTEIN"/>
    <property type="match status" value="1"/>
</dbReference>
<protein>
    <recommendedName>
        <fullName evidence="4">Lipoprotein</fullName>
    </recommendedName>
</protein>
<name>A0ABV4X3Y3_9CYAN</name>